<feature type="region of interest" description="Disordered" evidence="1">
    <location>
        <begin position="96"/>
        <end position="138"/>
    </location>
</feature>
<comment type="caution">
    <text evidence="2">The sequence shown here is derived from an EMBL/GenBank/DDBJ whole genome shotgun (WGS) entry which is preliminary data.</text>
</comment>
<feature type="compositionally biased region" description="Polar residues" evidence="1">
    <location>
        <begin position="310"/>
        <end position="320"/>
    </location>
</feature>
<evidence type="ECO:0000313" key="3">
    <source>
        <dbReference type="Proteomes" id="UP001353858"/>
    </source>
</evidence>
<sequence>MKTYKTGGGPFTDVKLTGVGNRVLALIGIAAKGTNSEFDCDAVDSDTTVHNTTANVTQSEVIGEWVEMENLETVTENVPMDAAIVIEGAEVLQTVEEGTATEKPQLLERGVRSRGRPRLAYSESSSKTKRRKADQLTASYEPEEFASAAKHLTPDKARSIMVEAKETKHQYLIHRRTEKQQCSMEITPLLFYGKDKKLIDEKITLLYSIEDKQAHSFKVDKDSDTEDILVETSSTLARSAGSLHVINEPNTRKTSWGRINQSSTSLVSDTGTEAARLTFLICNTNVNYFSDSDNSIDDPSFQPESKRPEQLQSSLISSSD</sequence>
<proteinExistence type="predicted"/>
<accession>A0AAN7P588</accession>
<dbReference type="EMBL" id="JARPUR010000005">
    <property type="protein sequence ID" value="KAK4875813.1"/>
    <property type="molecule type" value="Genomic_DNA"/>
</dbReference>
<feature type="region of interest" description="Disordered" evidence="1">
    <location>
        <begin position="293"/>
        <end position="320"/>
    </location>
</feature>
<organism evidence="2 3">
    <name type="scientific">Aquatica leii</name>
    <dbReference type="NCBI Taxonomy" id="1421715"/>
    <lineage>
        <taxon>Eukaryota</taxon>
        <taxon>Metazoa</taxon>
        <taxon>Ecdysozoa</taxon>
        <taxon>Arthropoda</taxon>
        <taxon>Hexapoda</taxon>
        <taxon>Insecta</taxon>
        <taxon>Pterygota</taxon>
        <taxon>Neoptera</taxon>
        <taxon>Endopterygota</taxon>
        <taxon>Coleoptera</taxon>
        <taxon>Polyphaga</taxon>
        <taxon>Elateriformia</taxon>
        <taxon>Elateroidea</taxon>
        <taxon>Lampyridae</taxon>
        <taxon>Luciolinae</taxon>
        <taxon>Aquatica</taxon>
    </lineage>
</organism>
<evidence type="ECO:0000256" key="1">
    <source>
        <dbReference type="SAM" id="MobiDB-lite"/>
    </source>
</evidence>
<protein>
    <submittedName>
        <fullName evidence="2">Uncharacterized protein</fullName>
    </submittedName>
</protein>
<evidence type="ECO:0000313" key="2">
    <source>
        <dbReference type="EMBL" id="KAK4875813.1"/>
    </source>
</evidence>
<reference evidence="3" key="1">
    <citation type="submission" date="2023-01" db="EMBL/GenBank/DDBJ databases">
        <title>Key to firefly adult light organ development and bioluminescence: homeobox transcription factors regulate luciferase expression and transportation to peroxisome.</title>
        <authorList>
            <person name="Fu X."/>
        </authorList>
    </citation>
    <scope>NUCLEOTIDE SEQUENCE [LARGE SCALE GENOMIC DNA]</scope>
</reference>
<dbReference type="AlphaFoldDB" id="A0AAN7P588"/>
<dbReference type="Proteomes" id="UP001353858">
    <property type="component" value="Unassembled WGS sequence"/>
</dbReference>
<name>A0AAN7P588_9COLE</name>
<keyword evidence="3" id="KW-1185">Reference proteome</keyword>
<gene>
    <name evidence="2" type="ORF">RN001_012235</name>
</gene>